<evidence type="ECO:0000313" key="2">
    <source>
        <dbReference type="EMBL" id="MCI78667.1"/>
    </source>
</evidence>
<feature type="compositionally biased region" description="Polar residues" evidence="1">
    <location>
        <begin position="44"/>
        <end position="54"/>
    </location>
</feature>
<feature type="non-terminal residue" evidence="2">
    <location>
        <position position="1"/>
    </location>
</feature>
<feature type="non-terminal residue" evidence="2">
    <location>
        <position position="76"/>
    </location>
</feature>
<organism evidence="2 3">
    <name type="scientific">Trifolium medium</name>
    <dbReference type="NCBI Taxonomy" id="97028"/>
    <lineage>
        <taxon>Eukaryota</taxon>
        <taxon>Viridiplantae</taxon>
        <taxon>Streptophyta</taxon>
        <taxon>Embryophyta</taxon>
        <taxon>Tracheophyta</taxon>
        <taxon>Spermatophyta</taxon>
        <taxon>Magnoliopsida</taxon>
        <taxon>eudicotyledons</taxon>
        <taxon>Gunneridae</taxon>
        <taxon>Pentapetalae</taxon>
        <taxon>rosids</taxon>
        <taxon>fabids</taxon>
        <taxon>Fabales</taxon>
        <taxon>Fabaceae</taxon>
        <taxon>Papilionoideae</taxon>
        <taxon>50 kb inversion clade</taxon>
        <taxon>NPAAA clade</taxon>
        <taxon>Hologalegina</taxon>
        <taxon>IRL clade</taxon>
        <taxon>Trifolieae</taxon>
        <taxon>Trifolium</taxon>
    </lineage>
</organism>
<name>A0A392US55_9FABA</name>
<proteinExistence type="predicted"/>
<dbReference type="AlphaFoldDB" id="A0A392US55"/>
<evidence type="ECO:0000313" key="3">
    <source>
        <dbReference type="Proteomes" id="UP000265520"/>
    </source>
</evidence>
<gene>
    <name evidence="2" type="ORF">A2U01_0099938</name>
</gene>
<accession>A0A392US55</accession>
<protein>
    <submittedName>
        <fullName evidence="2">Uncharacterized protein</fullName>
    </submittedName>
</protein>
<dbReference type="Proteomes" id="UP000265520">
    <property type="component" value="Unassembled WGS sequence"/>
</dbReference>
<feature type="region of interest" description="Disordered" evidence="1">
    <location>
        <begin position="42"/>
        <end position="76"/>
    </location>
</feature>
<evidence type="ECO:0000256" key="1">
    <source>
        <dbReference type="SAM" id="MobiDB-lite"/>
    </source>
</evidence>
<keyword evidence="3" id="KW-1185">Reference proteome</keyword>
<reference evidence="2 3" key="1">
    <citation type="journal article" date="2018" name="Front. Plant Sci.">
        <title>Red Clover (Trifolium pratense) and Zigzag Clover (T. medium) - A Picture of Genomic Similarities and Differences.</title>
        <authorList>
            <person name="Dluhosova J."/>
            <person name="Istvanek J."/>
            <person name="Nedelnik J."/>
            <person name="Repkova J."/>
        </authorList>
    </citation>
    <scope>NUCLEOTIDE SEQUENCE [LARGE SCALE GENOMIC DNA]</scope>
    <source>
        <strain evidence="3">cv. 10/8</strain>
        <tissue evidence="2">Leaf</tissue>
    </source>
</reference>
<dbReference type="EMBL" id="LXQA010955968">
    <property type="protein sequence ID" value="MCI78667.1"/>
    <property type="molecule type" value="Genomic_DNA"/>
</dbReference>
<comment type="caution">
    <text evidence="2">The sequence shown here is derived from an EMBL/GenBank/DDBJ whole genome shotgun (WGS) entry which is preliminary data.</text>
</comment>
<sequence>ASRDVTINEKEQWNWETASTGSERALPFIFEDDHDEEDVVAATPTPNVNTGSQIRRSERETLSYGTAAKSHGWRKA</sequence>